<dbReference type="AlphaFoldDB" id="Q2HH16"/>
<organism evidence="2 3">
    <name type="scientific">Chaetomium globosum (strain ATCC 6205 / CBS 148.51 / DSM 1962 / NBRC 6347 / NRRL 1970)</name>
    <name type="common">Soil fungus</name>
    <dbReference type="NCBI Taxonomy" id="306901"/>
    <lineage>
        <taxon>Eukaryota</taxon>
        <taxon>Fungi</taxon>
        <taxon>Dikarya</taxon>
        <taxon>Ascomycota</taxon>
        <taxon>Pezizomycotina</taxon>
        <taxon>Sordariomycetes</taxon>
        <taxon>Sordariomycetidae</taxon>
        <taxon>Sordariales</taxon>
        <taxon>Chaetomiaceae</taxon>
        <taxon>Chaetomium</taxon>
    </lineage>
</organism>
<dbReference type="OrthoDB" id="5429923at2759"/>
<protein>
    <recommendedName>
        <fullName evidence="4">CCHC-type domain-containing protein</fullName>
    </recommendedName>
</protein>
<evidence type="ECO:0000313" key="2">
    <source>
        <dbReference type="EMBL" id="EAQ92253.1"/>
    </source>
</evidence>
<reference evidence="3" key="1">
    <citation type="journal article" date="2015" name="Genome Announc.">
        <title>Draft genome sequence of the cellulolytic fungus Chaetomium globosum.</title>
        <authorList>
            <person name="Cuomo C.A."/>
            <person name="Untereiner W.A."/>
            <person name="Ma L.-J."/>
            <person name="Grabherr M."/>
            <person name="Birren B.W."/>
        </authorList>
    </citation>
    <scope>NUCLEOTIDE SEQUENCE [LARGE SCALE GENOMIC DNA]</scope>
    <source>
        <strain evidence="3">ATCC 6205 / CBS 148.51 / DSM 1962 / NBRC 6347 / NRRL 1970</strain>
    </source>
</reference>
<feature type="region of interest" description="Disordered" evidence="1">
    <location>
        <begin position="1"/>
        <end position="34"/>
    </location>
</feature>
<feature type="region of interest" description="Disordered" evidence="1">
    <location>
        <begin position="296"/>
        <end position="353"/>
    </location>
</feature>
<evidence type="ECO:0000313" key="3">
    <source>
        <dbReference type="Proteomes" id="UP000001056"/>
    </source>
</evidence>
<dbReference type="HOGENOM" id="CLU_743937_0_0_1"/>
<name>Q2HH16_CHAGB</name>
<sequence length="372" mass="40858">MAGPTAPAQRGRSVLEQSRHLPPTPPLSPPPSDIEAIKKMVDEPVGLADPEKKGTARGMGQDLLAAVRKMYDASQSQTGNISLANFCKVVAEEVKEAVNGAGTQDKGTWAAVAAHRAVPLQSQPNTPTKILVPTRINKEILVRGRGMPADLAKRTPQETIQAVNQVEAFGEQAEESKRTFAVLLKGVWKKNLQGVTEEEFGKETGLHTVDKVKFRVPRHREATPATMLVASTSQEEARKACDEGVIWRAQLLDCEPYWAALSPTQCYKCWKWGHTQHYCKATPLCRCCGTKAHGEGGREGEAQCPTHKKRNSATVPGLRRKTSGVVRRVPGEVEGPREGQGGLPIPTTDIRDRNHDLCHRDSHERPHVQLRR</sequence>
<evidence type="ECO:0000256" key="1">
    <source>
        <dbReference type="SAM" id="MobiDB-lite"/>
    </source>
</evidence>
<dbReference type="RefSeq" id="XP_001219709.1">
    <property type="nucleotide sequence ID" value="XM_001219708.1"/>
</dbReference>
<dbReference type="VEuPathDB" id="FungiDB:CHGG_00488"/>
<keyword evidence="3" id="KW-1185">Reference proteome</keyword>
<dbReference type="InParanoid" id="Q2HH16"/>
<gene>
    <name evidence="2" type="ORF">CHGG_00488</name>
</gene>
<dbReference type="eggNOG" id="ENOG502T2IP">
    <property type="taxonomic scope" value="Eukaryota"/>
</dbReference>
<dbReference type="Proteomes" id="UP000001056">
    <property type="component" value="Unassembled WGS sequence"/>
</dbReference>
<feature type="compositionally biased region" description="Pro residues" evidence="1">
    <location>
        <begin position="22"/>
        <end position="32"/>
    </location>
</feature>
<dbReference type="GeneID" id="4388248"/>
<dbReference type="EMBL" id="CH408029">
    <property type="protein sequence ID" value="EAQ92253.1"/>
    <property type="molecule type" value="Genomic_DNA"/>
</dbReference>
<proteinExistence type="predicted"/>
<accession>Q2HH16</accession>
<evidence type="ECO:0008006" key="4">
    <source>
        <dbReference type="Google" id="ProtNLM"/>
    </source>
</evidence>